<feature type="signal peptide" evidence="3">
    <location>
        <begin position="1"/>
        <end position="20"/>
    </location>
</feature>
<evidence type="ECO:0000313" key="5">
    <source>
        <dbReference type="Proteomes" id="UP000799302"/>
    </source>
</evidence>
<dbReference type="Proteomes" id="UP000799302">
    <property type="component" value="Unassembled WGS sequence"/>
</dbReference>
<keyword evidence="3" id="KW-0732">Signal</keyword>
<organism evidence="4 5">
    <name type="scientific">Microthyrium microscopicum</name>
    <dbReference type="NCBI Taxonomy" id="703497"/>
    <lineage>
        <taxon>Eukaryota</taxon>
        <taxon>Fungi</taxon>
        <taxon>Dikarya</taxon>
        <taxon>Ascomycota</taxon>
        <taxon>Pezizomycotina</taxon>
        <taxon>Dothideomycetes</taxon>
        <taxon>Dothideomycetes incertae sedis</taxon>
        <taxon>Microthyriales</taxon>
        <taxon>Microthyriaceae</taxon>
        <taxon>Microthyrium</taxon>
    </lineage>
</organism>
<proteinExistence type="predicted"/>
<gene>
    <name evidence="4" type="ORF">BT63DRAFT_380420</name>
</gene>
<keyword evidence="2" id="KW-0812">Transmembrane</keyword>
<keyword evidence="5" id="KW-1185">Reference proteome</keyword>
<keyword evidence="2" id="KW-1133">Transmembrane helix</keyword>
<keyword evidence="2" id="KW-0472">Membrane</keyword>
<feature type="chain" id="PRO_5025513899" evidence="3">
    <location>
        <begin position="21"/>
        <end position="477"/>
    </location>
</feature>
<accession>A0A6A6TST8</accession>
<evidence type="ECO:0000313" key="4">
    <source>
        <dbReference type="EMBL" id="KAF2663139.1"/>
    </source>
</evidence>
<sequence length="477" mass="50053">MGKVTRILACALGLVSLARSDAPSGTTVCDYYSAHYNPANTTDAQMQWIQAFVVNVFGGNSTVFTGTSVAGILTPGTFNGASVKLVKYFDGTLYATDGANGQPGAVNWLDDGGIVALATGNYSNTRTSNQFKLFSHFGSLFARVMQCSTIGSANFTSALQKTSLYQIHKYMALNPDELGYFIQQVGLAAQLGGLSTTEATTITTNMGNGLTYRCKAPAPLFPGGVVGPQTICTDASCPISPNADCSAYDVNNGTSPSPALVNGQAAPSVSLSPTNSSTPTNTPAAASSDSHKKTVDIAVGVAVPVGVIALALVAFLFWRQKRKMHEMETRISRVEGGTTPSHTLGSDTQSHIGEYPPGMASLNWATRQSQAGSQIAPYHPSGLTMDEQRMSSGEHYKPPDVESSPQHTGQAFSGTSPGQTGPTGQTFAQTSPTGQQYNRTSPRPVNAGFPQEMEGSHIPEIANYSPQGAPHVPHMPQ</sequence>
<dbReference type="EMBL" id="MU004247">
    <property type="protein sequence ID" value="KAF2663139.1"/>
    <property type="molecule type" value="Genomic_DNA"/>
</dbReference>
<feature type="region of interest" description="Disordered" evidence="1">
    <location>
        <begin position="256"/>
        <end position="291"/>
    </location>
</feature>
<feature type="region of interest" description="Disordered" evidence="1">
    <location>
        <begin position="370"/>
        <end position="477"/>
    </location>
</feature>
<feature type="compositionally biased region" description="Low complexity" evidence="1">
    <location>
        <begin position="266"/>
        <end position="288"/>
    </location>
</feature>
<evidence type="ECO:0000256" key="2">
    <source>
        <dbReference type="SAM" id="Phobius"/>
    </source>
</evidence>
<dbReference type="AlphaFoldDB" id="A0A6A6TST8"/>
<reference evidence="4" key="1">
    <citation type="journal article" date="2020" name="Stud. Mycol.">
        <title>101 Dothideomycetes genomes: a test case for predicting lifestyles and emergence of pathogens.</title>
        <authorList>
            <person name="Haridas S."/>
            <person name="Albert R."/>
            <person name="Binder M."/>
            <person name="Bloem J."/>
            <person name="Labutti K."/>
            <person name="Salamov A."/>
            <person name="Andreopoulos B."/>
            <person name="Baker S."/>
            <person name="Barry K."/>
            <person name="Bills G."/>
            <person name="Bluhm B."/>
            <person name="Cannon C."/>
            <person name="Castanera R."/>
            <person name="Culley D."/>
            <person name="Daum C."/>
            <person name="Ezra D."/>
            <person name="Gonzalez J."/>
            <person name="Henrissat B."/>
            <person name="Kuo A."/>
            <person name="Liang C."/>
            <person name="Lipzen A."/>
            <person name="Lutzoni F."/>
            <person name="Magnuson J."/>
            <person name="Mondo S."/>
            <person name="Nolan M."/>
            <person name="Ohm R."/>
            <person name="Pangilinan J."/>
            <person name="Park H.-J."/>
            <person name="Ramirez L."/>
            <person name="Alfaro M."/>
            <person name="Sun H."/>
            <person name="Tritt A."/>
            <person name="Yoshinaga Y."/>
            <person name="Zwiers L.-H."/>
            <person name="Turgeon B."/>
            <person name="Goodwin S."/>
            <person name="Spatafora J."/>
            <person name="Crous P."/>
            <person name="Grigoriev I."/>
        </authorList>
    </citation>
    <scope>NUCLEOTIDE SEQUENCE</scope>
    <source>
        <strain evidence="4">CBS 115976</strain>
    </source>
</reference>
<feature type="compositionally biased region" description="Polar residues" evidence="1">
    <location>
        <begin position="427"/>
        <end position="443"/>
    </location>
</feature>
<feature type="compositionally biased region" description="Low complexity" evidence="1">
    <location>
        <begin position="413"/>
        <end position="426"/>
    </location>
</feature>
<evidence type="ECO:0000256" key="1">
    <source>
        <dbReference type="SAM" id="MobiDB-lite"/>
    </source>
</evidence>
<feature type="compositionally biased region" description="Polar residues" evidence="1">
    <location>
        <begin position="403"/>
        <end position="412"/>
    </location>
</feature>
<dbReference type="OrthoDB" id="2110578at2759"/>
<protein>
    <submittedName>
        <fullName evidence="4">Uncharacterized protein</fullName>
    </submittedName>
</protein>
<evidence type="ECO:0000256" key="3">
    <source>
        <dbReference type="SAM" id="SignalP"/>
    </source>
</evidence>
<name>A0A6A6TST8_9PEZI</name>
<feature type="compositionally biased region" description="Basic and acidic residues" evidence="1">
    <location>
        <begin position="386"/>
        <end position="400"/>
    </location>
</feature>
<feature type="transmembrane region" description="Helical" evidence="2">
    <location>
        <begin position="297"/>
        <end position="318"/>
    </location>
</feature>